<dbReference type="Pfam" id="PF08424">
    <property type="entry name" value="NRDE-2"/>
    <property type="match status" value="1"/>
</dbReference>
<dbReference type="PANTHER" id="PTHR13471:SF0">
    <property type="entry name" value="NUCLEAR EXOSOME REGULATOR NRDE2"/>
    <property type="match status" value="1"/>
</dbReference>
<feature type="compositionally biased region" description="Basic and acidic residues" evidence="4">
    <location>
        <begin position="25"/>
        <end position="48"/>
    </location>
</feature>
<evidence type="ECO:0008006" key="7">
    <source>
        <dbReference type="Google" id="ProtNLM"/>
    </source>
</evidence>
<comment type="similarity">
    <text evidence="2">Belongs to the NRDE2 family.</text>
</comment>
<feature type="region of interest" description="Disordered" evidence="4">
    <location>
        <begin position="186"/>
        <end position="206"/>
    </location>
</feature>
<protein>
    <recommendedName>
        <fullName evidence="7">DUF1740-domain-containing protein</fullName>
    </recommendedName>
</protein>
<evidence type="ECO:0000256" key="1">
    <source>
        <dbReference type="ARBA" id="ARBA00004123"/>
    </source>
</evidence>
<feature type="compositionally biased region" description="Basic and acidic residues" evidence="4">
    <location>
        <begin position="1069"/>
        <end position="1080"/>
    </location>
</feature>
<accession>A0A2H3JD07</accession>
<feature type="compositionally biased region" description="Acidic residues" evidence="4">
    <location>
        <begin position="1057"/>
        <end position="1068"/>
    </location>
</feature>
<dbReference type="STRING" id="742152.A0A2H3JD07"/>
<feature type="region of interest" description="Disordered" evidence="4">
    <location>
        <begin position="1044"/>
        <end position="1080"/>
    </location>
</feature>
<keyword evidence="3" id="KW-0539">Nucleus</keyword>
<keyword evidence="6" id="KW-1185">Reference proteome</keyword>
<dbReference type="AlphaFoldDB" id="A0A2H3JD07"/>
<feature type="region of interest" description="Disordered" evidence="4">
    <location>
        <begin position="468"/>
        <end position="502"/>
    </location>
</feature>
<feature type="compositionally biased region" description="Acidic residues" evidence="4">
    <location>
        <begin position="253"/>
        <end position="263"/>
    </location>
</feature>
<reference evidence="5 6" key="1">
    <citation type="journal article" date="2012" name="Science">
        <title>The Paleozoic origin of enzymatic lignin decomposition reconstructed from 31 fungal genomes.</title>
        <authorList>
            <person name="Floudas D."/>
            <person name="Binder M."/>
            <person name="Riley R."/>
            <person name="Barry K."/>
            <person name="Blanchette R.A."/>
            <person name="Henrissat B."/>
            <person name="Martinez A.T."/>
            <person name="Otillar R."/>
            <person name="Spatafora J.W."/>
            <person name="Yadav J.S."/>
            <person name="Aerts A."/>
            <person name="Benoit I."/>
            <person name="Boyd A."/>
            <person name="Carlson A."/>
            <person name="Copeland A."/>
            <person name="Coutinho P.M."/>
            <person name="de Vries R.P."/>
            <person name="Ferreira P."/>
            <person name="Findley K."/>
            <person name="Foster B."/>
            <person name="Gaskell J."/>
            <person name="Glotzer D."/>
            <person name="Gorecki P."/>
            <person name="Heitman J."/>
            <person name="Hesse C."/>
            <person name="Hori C."/>
            <person name="Igarashi K."/>
            <person name="Jurgens J.A."/>
            <person name="Kallen N."/>
            <person name="Kersten P."/>
            <person name="Kohler A."/>
            <person name="Kuees U."/>
            <person name="Kumar T.K.A."/>
            <person name="Kuo A."/>
            <person name="LaButti K."/>
            <person name="Larrondo L.F."/>
            <person name="Lindquist E."/>
            <person name="Ling A."/>
            <person name="Lombard V."/>
            <person name="Lucas S."/>
            <person name="Lundell T."/>
            <person name="Martin R."/>
            <person name="McLaughlin D.J."/>
            <person name="Morgenstern I."/>
            <person name="Morin E."/>
            <person name="Murat C."/>
            <person name="Nagy L.G."/>
            <person name="Nolan M."/>
            <person name="Ohm R.A."/>
            <person name="Patyshakuliyeva A."/>
            <person name="Rokas A."/>
            <person name="Ruiz-Duenas F.J."/>
            <person name="Sabat G."/>
            <person name="Salamov A."/>
            <person name="Samejima M."/>
            <person name="Schmutz J."/>
            <person name="Slot J.C."/>
            <person name="St John F."/>
            <person name="Stenlid J."/>
            <person name="Sun H."/>
            <person name="Sun S."/>
            <person name="Syed K."/>
            <person name="Tsang A."/>
            <person name="Wiebenga A."/>
            <person name="Young D."/>
            <person name="Pisabarro A."/>
            <person name="Eastwood D.C."/>
            <person name="Martin F."/>
            <person name="Cullen D."/>
            <person name="Grigoriev I.V."/>
            <person name="Hibbett D.S."/>
        </authorList>
    </citation>
    <scope>NUCLEOTIDE SEQUENCE [LARGE SCALE GENOMIC DNA]</scope>
    <source>
        <strain evidence="5 6">MD-104</strain>
    </source>
</reference>
<dbReference type="InterPro" id="IPR013633">
    <property type="entry name" value="NRDE-2"/>
</dbReference>
<proteinExistence type="inferred from homology"/>
<evidence type="ECO:0000256" key="2">
    <source>
        <dbReference type="ARBA" id="ARBA00009265"/>
    </source>
</evidence>
<dbReference type="GO" id="GO:0031048">
    <property type="term" value="P:regulatory ncRNA-mediated heterochromatin formation"/>
    <property type="evidence" value="ECO:0007669"/>
    <property type="project" value="TreeGrafter"/>
</dbReference>
<feature type="compositionally biased region" description="Low complexity" evidence="4">
    <location>
        <begin position="1"/>
        <end position="17"/>
    </location>
</feature>
<evidence type="ECO:0000256" key="3">
    <source>
        <dbReference type="ARBA" id="ARBA00023242"/>
    </source>
</evidence>
<sequence>MSAPSFSSFPPTFSSFPDLDPGPSKSKDETHQSKKRSKKEERGEDERKQRKRRREKGERGRSSEHGRGKEHSSHSRRRDEDRERDRHYGGVDDERAKAEEDGRMRNEYEPLSRGPDALPLYITDRKGDPLNVRYGGLHAGSVPRYHLVGGGRTVLGLGRGWTVVYRGGKGVEIALGGKRRMHALTDSSTRHLLNAPPKRRLLAGSGDQYKYEEQEGFLRLPSGRSRKDDQSYRAITAPKGDADSDSSASSSDNDGESSDDDSDTSPHTSLQETLKTLEEQLTANPSSISTWLLLLSHTLSTIPITSKNAPKARSEITLSILSRALSAHPDNVSSKTLRLKYLKAGEEVWQESKLRTEWEDAVKTGGTEIWIEWLDWRIRRGEKGMDGIVEDGTRVLAAIDEAEEVARLRIVWRVAVAFRDAGYVERANALFQAQAEFAYRIPPGLIQQPFQSQLDALEEYWESEGPRIGEPAARSRKGWPSANPNPPVPARKPIPIPADSDPFRRWSASESLADRTYQLPTRSFDAAADADPYATILFSDIRPLLVPLRTAQGRDALRLMWLAFLGLHVPGFLATLAANADESTDDRWASAHLASPAYLQAIFPQDENAAARRITADAQAGVLIGREREYSSGFGPVKSWGYGVRRPLEGAMRMWAREDVAGVDAAFVREVFAQCRFREGADAEWDVLALAFEAALDAKAAVKVSKTMLASAQESLVHWTAHARLERLRSRLDDARKIYQTVLIGTRATRFGQSLPWWDWVEMEWLAGQPDAALEVITRAAGAEGTSGIAILKARRFLAEATTFRVLTAWEEREAWIKLSVLLELTTSSPQSALTVADAYLAQLTPGQAPHESMTVALLAILHAHGRVLRNPMPPALLQERALDAIKAYPSNTFILGIFLEAEKGHGIWGRVRGILGESAVIGEMKEKDLARRVAEVWMAGWEKGRWEAEQERTRGGLSAAVQSDRTRGSAALWRVYLEFEIRAGQLERAKKLVFRAVGECPLAKELYLLAFGALRSRFSSRELREWGETMAERGIRMRTGLDEVLEGQEEQREEGQEGEEYGEEDIEENARELRRLMPY</sequence>
<comment type="subcellular location">
    <subcellularLocation>
        <location evidence="1">Nucleus</location>
    </subcellularLocation>
</comment>
<dbReference type="Proteomes" id="UP000218811">
    <property type="component" value="Unassembled WGS sequence"/>
</dbReference>
<dbReference type="EMBL" id="KB467831">
    <property type="protein sequence ID" value="PCH33837.1"/>
    <property type="molecule type" value="Genomic_DNA"/>
</dbReference>
<evidence type="ECO:0000313" key="6">
    <source>
        <dbReference type="Proteomes" id="UP000218811"/>
    </source>
</evidence>
<evidence type="ECO:0000256" key="4">
    <source>
        <dbReference type="SAM" id="MobiDB-lite"/>
    </source>
</evidence>
<name>A0A2H3JD07_WOLCO</name>
<dbReference type="OrthoDB" id="297219at2759"/>
<gene>
    <name evidence="5" type="ORF">WOLCODRAFT_61797</name>
</gene>
<feature type="region of interest" description="Disordered" evidence="4">
    <location>
        <begin position="1"/>
        <end position="111"/>
    </location>
</feature>
<feature type="compositionally biased region" description="Pro residues" evidence="4">
    <location>
        <begin position="483"/>
        <end position="496"/>
    </location>
</feature>
<evidence type="ECO:0000313" key="5">
    <source>
        <dbReference type="EMBL" id="PCH33837.1"/>
    </source>
</evidence>
<feature type="region of interest" description="Disordered" evidence="4">
    <location>
        <begin position="236"/>
        <end position="270"/>
    </location>
</feature>
<dbReference type="GO" id="GO:0071013">
    <property type="term" value="C:catalytic step 2 spliceosome"/>
    <property type="evidence" value="ECO:0007669"/>
    <property type="project" value="TreeGrafter"/>
</dbReference>
<dbReference type="GO" id="GO:1902369">
    <property type="term" value="P:negative regulation of RNA catabolic process"/>
    <property type="evidence" value="ECO:0007669"/>
    <property type="project" value="TreeGrafter"/>
</dbReference>
<organism evidence="5 6">
    <name type="scientific">Wolfiporia cocos (strain MD-104)</name>
    <name type="common">Brown rot fungus</name>
    <dbReference type="NCBI Taxonomy" id="742152"/>
    <lineage>
        <taxon>Eukaryota</taxon>
        <taxon>Fungi</taxon>
        <taxon>Dikarya</taxon>
        <taxon>Basidiomycota</taxon>
        <taxon>Agaricomycotina</taxon>
        <taxon>Agaricomycetes</taxon>
        <taxon>Polyporales</taxon>
        <taxon>Phaeolaceae</taxon>
        <taxon>Wolfiporia</taxon>
    </lineage>
</organism>
<dbReference type="PANTHER" id="PTHR13471">
    <property type="entry name" value="TETRATRICOPEPTIDE-LIKE HELICAL"/>
    <property type="match status" value="1"/>
</dbReference>
<feature type="compositionally biased region" description="Basic and acidic residues" evidence="4">
    <location>
        <begin position="55"/>
        <end position="110"/>
    </location>
</feature>